<sequence length="579" mass="63413">MESHELVQEISKYKPDIHLDSLQIQPLTKEQMNSVEQTFHAAFALELKRNIKLPPAIHGLESEIDSLIQKNLKGDSILGAISDLNNKVVSDIHGIVNNVLNELLAAEIDKKKAELEALQNDSLKEKVVVSETAPVDNKIKETETPIEKKGTVSFKETKDNTVDREDDEITASQHSLNEDTPKRKSTFGSGIRNMLGHLTKQRAPKPKKGQQAEEKHSEKHTHSSVENAKVESPKVAQSLAEQPKVEPTLAESHPQDPTVQEAKTEPVKDGKTEIVKEAKSQETEIEAVEEHLVQPKRYVPTNAMSALASAMKSGLGEKARSHGKSITDMIESKSSDAPAQINPRPNPSSKPRPVTMIELNSNAPPPIKPRPVTSVDDKLDVVGENNGISNDQPNTGHLNTNQQEADLPGSTVGVPVLPSRPVSYIDDAPPIQPRPKQQEPERPISQNGSAVLPKVQPRPILHTDDPPKVQPRVKSPELPERQMSVERSLSQADEPPATLPRPRPPILPERQTSVDRPLSHVEAPTSTDSPVSENAPPPVTPRVKSPQLPSRPTSENRPLSTIDINSASLTVDDEIVKSL</sequence>
<dbReference type="EMBL" id="JADGKB010000023">
    <property type="protein sequence ID" value="KAJ3258821.1"/>
    <property type="molecule type" value="Genomic_DNA"/>
</dbReference>
<dbReference type="AlphaFoldDB" id="A0AAD5Y4A0"/>
<name>A0AAD5Y4A0_9FUNG</name>
<feature type="compositionally biased region" description="Basic residues" evidence="1">
    <location>
        <begin position="199"/>
        <end position="208"/>
    </location>
</feature>
<feature type="compositionally biased region" description="Basic and acidic residues" evidence="1">
    <location>
        <begin position="474"/>
        <end position="484"/>
    </location>
</feature>
<feature type="region of interest" description="Disordered" evidence="1">
    <location>
        <begin position="150"/>
        <end position="272"/>
    </location>
</feature>
<comment type="caution">
    <text evidence="2">The sequence shown here is derived from an EMBL/GenBank/DDBJ whole genome shotgun (WGS) entry which is preliminary data.</text>
</comment>
<feature type="compositionally biased region" description="Basic and acidic residues" evidence="1">
    <location>
        <begin position="150"/>
        <end position="163"/>
    </location>
</feature>
<feature type="compositionally biased region" description="Basic and acidic residues" evidence="1">
    <location>
        <begin position="210"/>
        <end position="232"/>
    </location>
</feature>
<organism evidence="2 3">
    <name type="scientific">Boothiomyces macroporosus</name>
    <dbReference type="NCBI Taxonomy" id="261099"/>
    <lineage>
        <taxon>Eukaryota</taxon>
        <taxon>Fungi</taxon>
        <taxon>Fungi incertae sedis</taxon>
        <taxon>Chytridiomycota</taxon>
        <taxon>Chytridiomycota incertae sedis</taxon>
        <taxon>Chytridiomycetes</taxon>
        <taxon>Rhizophydiales</taxon>
        <taxon>Terramycetaceae</taxon>
        <taxon>Boothiomyces</taxon>
    </lineage>
</organism>
<dbReference type="Proteomes" id="UP001210925">
    <property type="component" value="Unassembled WGS sequence"/>
</dbReference>
<evidence type="ECO:0000256" key="1">
    <source>
        <dbReference type="SAM" id="MobiDB-lite"/>
    </source>
</evidence>
<reference evidence="2" key="1">
    <citation type="submission" date="2020-05" db="EMBL/GenBank/DDBJ databases">
        <title>Phylogenomic resolution of chytrid fungi.</title>
        <authorList>
            <person name="Stajich J.E."/>
            <person name="Amses K."/>
            <person name="Simmons R."/>
            <person name="Seto K."/>
            <person name="Myers J."/>
            <person name="Bonds A."/>
            <person name="Quandt C.A."/>
            <person name="Barry K."/>
            <person name="Liu P."/>
            <person name="Grigoriev I."/>
            <person name="Longcore J.E."/>
            <person name="James T.Y."/>
        </authorList>
    </citation>
    <scope>NUCLEOTIDE SEQUENCE</scope>
    <source>
        <strain evidence="2">PLAUS21</strain>
    </source>
</reference>
<feature type="compositionally biased region" description="Pro residues" evidence="1">
    <location>
        <begin position="497"/>
        <end position="507"/>
    </location>
</feature>
<accession>A0AAD5Y4A0</accession>
<protein>
    <submittedName>
        <fullName evidence="2">Uncharacterized protein</fullName>
    </submittedName>
</protein>
<feature type="compositionally biased region" description="Polar residues" evidence="1">
    <location>
        <begin position="386"/>
        <end position="404"/>
    </location>
</feature>
<feature type="region of interest" description="Disordered" evidence="1">
    <location>
        <begin position="314"/>
        <end position="564"/>
    </location>
</feature>
<evidence type="ECO:0000313" key="3">
    <source>
        <dbReference type="Proteomes" id="UP001210925"/>
    </source>
</evidence>
<evidence type="ECO:0000313" key="2">
    <source>
        <dbReference type="EMBL" id="KAJ3258821.1"/>
    </source>
</evidence>
<feature type="compositionally biased region" description="Basic and acidic residues" evidence="1">
    <location>
        <begin position="262"/>
        <end position="272"/>
    </location>
</feature>
<proteinExistence type="predicted"/>
<feature type="compositionally biased region" description="Polar residues" evidence="1">
    <location>
        <begin position="547"/>
        <end position="564"/>
    </location>
</feature>
<keyword evidence="3" id="KW-1185">Reference proteome</keyword>
<gene>
    <name evidence="2" type="ORF">HK103_003203</name>
</gene>